<reference evidence="2 3" key="1">
    <citation type="journal article" date="2016" name="Nat. Commun.">
        <title>Thousands of microbial genomes shed light on interconnected biogeochemical processes in an aquifer system.</title>
        <authorList>
            <person name="Anantharaman K."/>
            <person name="Brown C.T."/>
            <person name="Hug L.A."/>
            <person name="Sharon I."/>
            <person name="Castelle C.J."/>
            <person name="Probst A.J."/>
            <person name="Thomas B.C."/>
            <person name="Singh A."/>
            <person name="Wilkins M.J."/>
            <person name="Karaoz U."/>
            <person name="Brodie E.L."/>
            <person name="Williams K.H."/>
            <person name="Hubbard S.S."/>
            <person name="Banfield J.F."/>
        </authorList>
    </citation>
    <scope>NUCLEOTIDE SEQUENCE [LARGE SCALE GENOMIC DNA]</scope>
</reference>
<dbReference type="PANTHER" id="PTHR34386">
    <property type="entry name" value="GLUTAREDOXIN"/>
    <property type="match status" value="1"/>
</dbReference>
<dbReference type="GO" id="GO:0045454">
    <property type="term" value="P:cell redox homeostasis"/>
    <property type="evidence" value="ECO:0007669"/>
    <property type="project" value="TreeGrafter"/>
</dbReference>
<proteinExistence type="predicted"/>
<dbReference type="InterPro" id="IPR051548">
    <property type="entry name" value="Grx-like_ET"/>
</dbReference>
<gene>
    <name evidence="2" type="ORF">A3B45_04195</name>
</gene>
<dbReference type="SUPFAM" id="SSF52833">
    <property type="entry name" value="Thioredoxin-like"/>
    <property type="match status" value="1"/>
</dbReference>
<dbReference type="EMBL" id="MFDM01000008">
    <property type="protein sequence ID" value="OGE44121.1"/>
    <property type="molecule type" value="Genomic_DNA"/>
</dbReference>
<feature type="domain" description="Glutaredoxin" evidence="1">
    <location>
        <begin position="3"/>
        <end position="53"/>
    </location>
</feature>
<dbReference type="PROSITE" id="PS51354">
    <property type="entry name" value="GLUTAREDOXIN_2"/>
    <property type="match status" value="1"/>
</dbReference>
<organism evidence="2 3">
    <name type="scientific">Candidatus Daviesbacteria bacterium RIFCSPLOWO2_01_FULL_39_12</name>
    <dbReference type="NCBI Taxonomy" id="1797785"/>
    <lineage>
        <taxon>Bacteria</taxon>
        <taxon>Candidatus Daviesiibacteriota</taxon>
    </lineage>
</organism>
<dbReference type="InterPro" id="IPR002109">
    <property type="entry name" value="Glutaredoxin"/>
</dbReference>
<dbReference type="GO" id="GO:0009055">
    <property type="term" value="F:electron transfer activity"/>
    <property type="evidence" value="ECO:0007669"/>
    <property type="project" value="TreeGrafter"/>
</dbReference>
<dbReference type="AlphaFoldDB" id="A0A1F5KU19"/>
<dbReference type="Gene3D" id="3.40.30.10">
    <property type="entry name" value="Glutaredoxin"/>
    <property type="match status" value="1"/>
</dbReference>
<dbReference type="CDD" id="cd02976">
    <property type="entry name" value="NrdH"/>
    <property type="match status" value="1"/>
</dbReference>
<dbReference type="Pfam" id="PF00462">
    <property type="entry name" value="Glutaredoxin"/>
    <property type="match status" value="1"/>
</dbReference>
<dbReference type="Proteomes" id="UP000178565">
    <property type="component" value="Unassembled WGS sequence"/>
</dbReference>
<dbReference type="STRING" id="1797785.A3B45_04195"/>
<evidence type="ECO:0000313" key="3">
    <source>
        <dbReference type="Proteomes" id="UP000178565"/>
    </source>
</evidence>
<evidence type="ECO:0000259" key="1">
    <source>
        <dbReference type="Pfam" id="PF00462"/>
    </source>
</evidence>
<sequence>MQIKIYTTTTCPFCKLEKEYLDSKGIKYENIFVDQNPEEAKRLIEQSNQMGVPFTEITKDDGTIAKILGFDKDKINQALGISG</sequence>
<dbReference type="PANTHER" id="PTHR34386:SF1">
    <property type="entry name" value="GLUTAREDOXIN-LIKE PROTEIN NRDH"/>
    <property type="match status" value="1"/>
</dbReference>
<dbReference type="InterPro" id="IPR036249">
    <property type="entry name" value="Thioredoxin-like_sf"/>
</dbReference>
<comment type="caution">
    <text evidence="2">The sequence shown here is derived from an EMBL/GenBank/DDBJ whole genome shotgun (WGS) entry which is preliminary data.</text>
</comment>
<accession>A0A1F5KU19</accession>
<name>A0A1F5KU19_9BACT</name>
<evidence type="ECO:0000313" key="2">
    <source>
        <dbReference type="EMBL" id="OGE44121.1"/>
    </source>
</evidence>
<protein>
    <recommendedName>
        <fullName evidence="1">Glutaredoxin domain-containing protein</fullName>
    </recommendedName>
</protein>